<reference evidence="3" key="1">
    <citation type="submission" date="2013-08" db="EMBL/GenBank/DDBJ databases">
        <title>Intrasporangium oryzae NRRL B-24470.</title>
        <authorList>
            <person name="Liu H."/>
            <person name="Wang G."/>
        </authorList>
    </citation>
    <scope>NUCLEOTIDE SEQUENCE [LARGE SCALE GENOMIC DNA]</scope>
    <source>
        <strain evidence="3">Q5-1</strain>
    </source>
</reference>
<sequence length="146" mass="16402">MIGAMTPGPSVVRAPAPHRAVAAVGSVVVGYFVARLLLHVTALPPEVAYGVCLAIALYLAYRAWQARIDLTPETARVHNTLATTKVHRHDIRRVREDGSIEWHQGAARATRLPSEALRCPWWAFGQGARDYRHNRERLRSWHRVAR</sequence>
<dbReference type="Proteomes" id="UP000019494">
    <property type="component" value="Unassembled WGS sequence"/>
</dbReference>
<comment type="caution">
    <text evidence="2">The sequence shown here is derived from an EMBL/GenBank/DDBJ whole genome shotgun (WGS) entry which is preliminary data.</text>
</comment>
<keyword evidence="1" id="KW-0812">Transmembrane</keyword>
<gene>
    <name evidence="2" type="ORF">N864_17035</name>
</gene>
<evidence type="ECO:0000313" key="3">
    <source>
        <dbReference type="Proteomes" id="UP000019494"/>
    </source>
</evidence>
<organism evidence="2 3">
    <name type="scientific">Intrasporangium chromatireducens Q5-1</name>
    <dbReference type="NCBI Taxonomy" id="584657"/>
    <lineage>
        <taxon>Bacteria</taxon>
        <taxon>Bacillati</taxon>
        <taxon>Actinomycetota</taxon>
        <taxon>Actinomycetes</taxon>
        <taxon>Micrococcales</taxon>
        <taxon>Intrasporangiaceae</taxon>
        <taxon>Intrasporangium</taxon>
    </lineage>
</organism>
<dbReference type="OrthoDB" id="4863648at2"/>
<evidence type="ECO:0000256" key="1">
    <source>
        <dbReference type="SAM" id="Phobius"/>
    </source>
</evidence>
<dbReference type="PATRIC" id="fig|584657.3.peg.2732"/>
<protein>
    <submittedName>
        <fullName evidence="2">Uncharacterized protein</fullName>
    </submittedName>
</protein>
<feature type="transmembrane region" description="Helical" evidence="1">
    <location>
        <begin position="47"/>
        <end position="64"/>
    </location>
</feature>
<dbReference type="EMBL" id="AWQS01000118">
    <property type="protein sequence ID" value="EWT05380.1"/>
    <property type="molecule type" value="Genomic_DNA"/>
</dbReference>
<feature type="transmembrane region" description="Helical" evidence="1">
    <location>
        <begin position="20"/>
        <end position="41"/>
    </location>
</feature>
<keyword evidence="1" id="KW-1133">Transmembrane helix</keyword>
<evidence type="ECO:0000313" key="2">
    <source>
        <dbReference type="EMBL" id="EWT05380.1"/>
    </source>
</evidence>
<proteinExistence type="predicted"/>
<name>W9GH16_9MICO</name>
<dbReference type="AlphaFoldDB" id="W9GH16"/>
<accession>W9GH16</accession>
<keyword evidence="1" id="KW-0472">Membrane</keyword>
<keyword evidence="3" id="KW-1185">Reference proteome</keyword>